<dbReference type="Proteomes" id="UP001499854">
    <property type="component" value="Unassembled WGS sequence"/>
</dbReference>
<keyword evidence="1" id="KW-0812">Transmembrane</keyword>
<sequence>MKREAAATSAHVGDRAAARQFGEGPLARVTAPVYGFLVLDLLLLATTLPTLIALVVLERDASNAPLAVACALPVGPALSAALYALRHRPRDLTDLRPAAAFRRGYKMNAVGVLKVWVPYLAGMALIAENLSHAQAAAIPAWWRTALVVIAVAATLWMINALIITSLFAFRAVDVARLAAYFLGRTRGVTLGNLGVLIAATAVVGIFSEAVLALFAVLFAAALLHVCSPLAEQVEKDFTA</sequence>
<dbReference type="EMBL" id="BAAAQM010000006">
    <property type="protein sequence ID" value="GAA1959866.1"/>
    <property type="molecule type" value="Genomic_DNA"/>
</dbReference>
<feature type="transmembrane region" description="Helical" evidence="1">
    <location>
        <begin position="190"/>
        <end position="223"/>
    </location>
</feature>
<keyword evidence="1" id="KW-0472">Membrane</keyword>
<proteinExistence type="predicted"/>
<organism evidence="2 3">
    <name type="scientific">Catenulispora subtropica</name>
    <dbReference type="NCBI Taxonomy" id="450798"/>
    <lineage>
        <taxon>Bacteria</taxon>
        <taxon>Bacillati</taxon>
        <taxon>Actinomycetota</taxon>
        <taxon>Actinomycetes</taxon>
        <taxon>Catenulisporales</taxon>
        <taxon>Catenulisporaceae</taxon>
        <taxon>Catenulispora</taxon>
    </lineage>
</organism>
<protein>
    <recommendedName>
        <fullName evidence="4">DUF624 domain-containing protein</fullName>
    </recommendedName>
</protein>
<feature type="transmembrane region" description="Helical" evidence="1">
    <location>
        <begin position="33"/>
        <end position="57"/>
    </location>
</feature>
<evidence type="ECO:0000256" key="1">
    <source>
        <dbReference type="SAM" id="Phobius"/>
    </source>
</evidence>
<feature type="transmembrane region" description="Helical" evidence="1">
    <location>
        <begin position="146"/>
        <end position="169"/>
    </location>
</feature>
<reference evidence="2 3" key="1">
    <citation type="journal article" date="2019" name="Int. J. Syst. Evol. Microbiol.">
        <title>The Global Catalogue of Microorganisms (GCM) 10K type strain sequencing project: providing services to taxonomists for standard genome sequencing and annotation.</title>
        <authorList>
            <consortium name="The Broad Institute Genomics Platform"/>
            <consortium name="The Broad Institute Genome Sequencing Center for Infectious Disease"/>
            <person name="Wu L."/>
            <person name="Ma J."/>
        </authorList>
    </citation>
    <scope>NUCLEOTIDE SEQUENCE [LARGE SCALE GENOMIC DNA]</scope>
    <source>
        <strain evidence="2 3">JCM 16013</strain>
    </source>
</reference>
<comment type="caution">
    <text evidence="2">The sequence shown here is derived from an EMBL/GenBank/DDBJ whole genome shotgun (WGS) entry which is preliminary data.</text>
</comment>
<evidence type="ECO:0008006" key="4">
    <source>
        <dbReference type="Google" id="ProtNLM"/>
    </source>
</evidence>
<gene>
    <name evidence="2" type="ORF">GCM10009838_15290</name>
</gene>
<evidence type="ECO:0000313" key="2">
    <source>
        <dbReference type="EMBL" id="GAA1959866.1"/>
    </source>
</evidence>
<keyword evidence="3" id="KW-1185">Reference proteome</keyword>
<name>A0ABN2QXG9_9ACTN</name>
<accession>A0ABN2QXG9</accession>
<keyword evidence="1" id="KW-1133">Transmembrane helix</keyword>
<evidence type="ECO:0000313" key="3">
    <source>
        <dbReference type="Proteomes" id="UP001499854"/>
    </source>
</evidence>
<feature type="transmembrane region" description="Helical" evidence="1">
    <location>
        <begin position="63"/>
        <end position="85"/>
    </location>
</feature>
<dbReference type="RefSeq" id="WP_344656223.1">
    <property type="nucleotide sequence ID" value="NZ_BAAAQM010000006.1"/>
</dbReference>
<feature type="transmembrane region" description="Helical" evidence="1">
    <location>
        <begin position="105"/>
        <end position="126"/>
    </location>
</feature>